<proteinExistence type="predicted"/>
<protein>
    <submittedName>
        <fullName evidence="1">Uncharacterized protein</fullName>
    </submittedName>
</protein>
<dbReference type="InterPro" id="IPR045527">
    <property type="entry name" value="DUF6470"/>
</dbReference>
<gene>
    <name evidence="1" type="ORF">I8J30_29205</name>
</gene>
<reference evidence="1 2" key="1">
    <citation type="submission" date="2021-04" db="EMBL/GenBank/DDBJ databases">
        <title>Paenibacillus sp. DLE-14 whole genome sequence.</title>
        <authorList>
            <person name="Ham Y.J."/>
        </authorList>
    </citation>
    <scope>NUCLEOTIDE SEQUENCE [LARGE SCALE GENOMIC DNA]</scope>
    <source>
        <strain evidence="1 2">DLE-14</strain>
    </source>
</reference>
<dbReference type="RefSeq" id="WP_210663975.1">
    <property type="nucleotide sequence ID" value="NZ_JAGKSP010000023.1"/>
</dbReference>
<evidence type="ECO:0000313" key="1">
    <source>
        <dbReference type="EMBL" id="MBP3966769.1"/>
    </source>
</evidence>
<accession>A0ABS5CLM6</accession>
<evidence type="ECO:0000313" key="2">
    <source>
        <dbReference type="Proteomes" id="UP000673394"/>
    </source>
</evidence>
<sequence>MEFQFPRLSIHQTYAQIGIQTNNASLEMQSPPGDLSIEQPPAIVDIQSPRGELEVDSTAAFTALGTGPHLDWMNSIYSQYKNVALQAIAKIVEDGNRMAQISNPNNAFAELAREAFHHQNRIVYTGEASIDNVRVRYTPHAPIINIEAQKPIIEYTPRKPETQYHPGSVEVYLRQRNSVEFSVGEYDKYI</sequence>
<name>A0ABS5CLM6_9BACL</name>
<organism evidence="1 2">
    <name type="scientific">Paenibacillus lignilyticus</name>
    <dbReference type="NCBI Taxonomy" id="1172615"/>
    <lineage>
        <taxon>Bacteria</taxon>
        <taxon>Bacillati</taxon>
        <taxon>Bacillota</taxon>
        <taxon>Bacilli</taxon>
        <taxon>Bacillales</taxon>
        <taxon>Paenibacillaceae</taxon>
        <taxon>Paenibacillus</taxon>
    </lineage>
</organism>
<dbReference type="Proteomes" id="UP000673394">
    <property type="component" value="Unassembled WGS sequence"/>
</dbReference>
<comment type="caution">
    <text evidence="1">The sequence shown here is derived from an EMBL/GenBank/DDBJ whole genome shotgun (WGS) entry which is preliminary data.</text>
</comment>
<dbReference type="EMBL" id="JAGKSP010000023">
    <property type="protein sequence ID" value="MBP3966769.1"/>
    <property type="molecule type" value="Genomic_DNA"/>
</dbReference>
<keyword evidence="2" id="KW-1185">Reference proteome</keyword>
<dbReference type="Pfam" id="PF20074">
    <property type="entry name" value="DUF6470"/>
    <property type="match status" value="1"/>
</dbReference>